<dbReference type="Proteomes" id="UP000693946">
    <property type="component" value="Linkage Group LG21"/>
</dbReference>
<gene>
    <name evidence="1" type="ORF">JOB18_036316</name>
</gene>
<proteinExistence type="predicted"/>
<evidence type="ECO:0000313" key="1">
    <source>
        <dbReference type="EMBL" id="KAG7499390.1"/>
    </source>
</evidence>
<name>A0AAV6R375_SOLSE</name>
<protein>
    <submittedName>
        <fullName evidence="1">Uncharacterized protein</fullName>
    </submittedName>
</protein>
<organism evidence="1 2">
    <name type="scientific">Solea senegalensis</name>
    <name type="common">Senegalese sole</name>
    <dbReference type="NCBI Taxonomy" id="28829"/>
    <lineage>
        <taxon>Eukaryota</taxon>
        <taxon>Metazoa</taxon>
        <taxon>Chordata</taxon>
        <taxon>Craniata</taxon>
        <taxon>Vertebrata</taxon>
        <taxon>Euteleostomi</taxon>
        <taxon>Actinopterygii</taxon>
        <taxon>Neopterygii</taxon>
        <taxon>Teleostei</taxon>
        <taxon>Neoteleostei</taxon>
        <taxon>Acanthomorphata</taxon>
        <taxon>Carangaria</taxon>
        <taxon>Pleuronectiformes</taxon>
        <taxon>Pleuronectoidei</taxon>
        <taxon>Soleidae</taxon>
        <taxon>Solea</taxon>
    </lineage>
</organism>
<comment type="caution">
    <text evidence="1">The sequence shown here is derived from an EMBL/GenBank/DDBJ whole genome shotgun (WGS) entry which is preliminary data.</text>
</comment>
<evidence type="ECO:0000313" key="2">
    <source>
        <dbReference type="Proteomes" id="UP000693946"/>
    </source>
</evidence>
<reference evidence="1 2" key="1">
    <citation type="journal article" date="2021" name="Sci. Rep.">
        <title>Chromosome anchoring in Senegalese sole (Solea senegalensis) reveals sex-associated markers and genome rearrangements in flatfish.</title>
        <authorList>
            <person name="Guerrero-Cozar I."/>
            <person name="Gomez-Garrido J."/>
            <person name="Berbel C."/>
            <person name="Martinez-Blanch J.F."/>
            <person name="Alioto T."/>
            <person name="Claros M.G."/>
            <person name="Gagnaire P.A."/>
            <person name="Manchado M."/>
        </authorList>
    </citation>
    <scope>NUCLEOTIDE SEQUENCE [LARGE SCALE GENOMIC DNA]</scope>
    <source>
        <strain evidence="1">Sse05_10M</strain>
    </source>
</reference>
<accession>A0AAV6R375</accession>
<sequence>MQQYKAEGSNRTSHSATELRSGISVDLSAFIIQTEFLRSLFGETRNSSTESPSHGRRQHNNACLTLGRLSRCQAFCPVLCV</sequence>
<dbReference type="EMBL" id="JAGKHQ010000014">
    <property type="protein sequence ID" value="KAG7499390.1"/>
    <property type="molecule type" value="Genomic_DNA"/>
</dbReference>
<keyword evidence="2" id="KW-1185">Reference proteome</keyword>
<dbReference type="AlphaFoldDB" id="A0AAV6R375"/>